<evidence type="ECO:0000313" key="3">
    <source>
        <dbReference type="Proteomes" id="UP001630127"/>
    </source>
</evidence>
<gene>
    <name evidence="2" type="ORF">ACH5RR_012133</name>
</gene>
<feature type="region of interest" description="Disordered" evidence="1">
    <location>
        <begin position="36"/>
        <end position="67"/>
    </location>
</feature>
<feature type="compositionally biased region" description="Polar residues" evidence="1">
    <location>
        <begin position="1"/>
        <end position="14"/>
    </location>
</feature>
<evidence type="ECO:0000256" key="1">
    <source>
        <dbReference type="SAM" id="MobiDB-lite"/>
    </source>
</evidence>
<evidence type="ECO:0000313" key="2">
    <source>
        <dbReference type="EMBL" id="KAL3527477.1"/>
    </source>
</evidence>
<accession>A0ABD3AAH2</accession>
<keyword evidence="3" id="KW-1185">Reference proteome</keyword>
<name>A0ABD3AAH2_9GENT</name>
<reference evidence="2 3" key="1">
    <citation type="submission" date="2024-11" db="EMBL/GenBank/DDBJ databases">
        <title>A near-complete genome assembly of Cinchona calisaya.</title>
        <authorList>
            <person name="Lian D.C."/>
            <person name="Zhao X.W."/>
            <person name="Wei L."/>
        </authorList>
    </citation>
    <scope>NUCLEOTIDE SEQUENCE [LARGE SCALE GENOMIC DNA]</scope>
    <source>
        <tissue evidence="2">Nenye</tissue>
    </source>
</reference>
<sequence length="96" mass="10508">MCPTAANGNTTIPSTYAGGNGQASCSTNPWEKFYPNTRGNRQMNSNPWDNSGPNIRGNNVQPGVSMSNIDPNLISLINDKVRKQFNQWEGGENNYS</sequence>
<dbReference type="AlphaFoldDB" id="A0ABD3AAH2"/>
<dbReference type="EMBL" id="JBJUIK010000005">
    <property type="protein sequence ID" value="KAL3527477.1"/>
    <property type="molecule type" value="Genomic_DNA"/>
</dbReference>
<comment type="caution">
    <text evidence="2">The sequence shown here is derived from an EMBL/GenBank/DDBJ whole genome shotgun (WGS) entry which is preliminary data.</text>
</comment>
<organism evidence="2 3">
    <name type="scientific">Cinchona calisaya</name>
    <dbReference type="NCBI Taxonomy" id="153742"/>
    <lineage>
        <taxon>Eukaryota</taxon>
        <taxon>Viridiplantae</taxon>
        <taxon>Streptophyta</taxon>
        <taxon>Embryophyta</taxon>
        <taxon>Tracheophyta</taxon>
        <taxon>Spermatophyta</taxon>
        <taxon>Magnoliopsida</taxon>
        <taxon>eudicotyledons</taxon>
        <taxon>Gunneridae</taxon>
        <taxon>Pentapetalae</taxon>
        <taxon>asterids</taxon>
        <taxon>lamiids</taxon>
        <taxon>Gentianales</taxon>
        <taxon>Rubiaceae</taxon>
        <taxon>Cinchonoideae</taxon>
        <taxon>Cinchoneae</taxon>
        <taxon>Cinchona</taxon>
    </lineage>
</organism>
<feature type="region of interest" description="Disordered" evidence="1">
    <location>
        <begin position="1"/>
        <end position="24"/>
    </location>
</feature>
<feature type="non-terminal residue" evidence="2">
    <location>
        <position position="96"/>
    </location>
</feature>
<dbReference type="Proteomes" id="UP001630127">
    <property type="component" value="Unassembled WGS sequence"/>
</dbReference>
<feature type="compositionally biased region" description="Polar residues" evidence="1">
    <location>
        <begin position="37"/>
        <end position="67"/>
    </location>
</feature>
<proteinExistence type="predicted"/>
<protein>
    <submittedName>
        <fullName evidence="2">Uncharacterized protein</fullName>
    </submittedName>
</protein>